<dbReference type="InterPro" id="IPR057404">
    <property type="entry name" value="RUS6_N"/>
</dbReference>
<feature type="domain" description="Root UVB sensitive protein C-terminal" evidence="4">
    <location>
        <begin position="382"/>
        <end position="544"/>
    </location>
</feature>
<dbReference type="InParanoid" id="A0A2G5DU57"/>
<dbReference type="InterPro" id="IPR006968">
    <property type="entry name" value="RUS_fam"/>
</dbReference>
<organism evidence="6 7">
    <name type="scientific">Aquilegia coerulea</name>
    <name type="common">Rocky mountain columbine</name>
    <dbReference type="NCBI Taxonomy" id="218851"/>
    <lineage>
        <taxon>Eukaryota</taxon>
        <taxon>Viridiplantae</taxon>
        <taxon>Streptophyta</taxon>
        <taxon>Embryophyta</taxon>
        <taxon>Tracheophyta</taxon>
        <taxon>Spermatophyta</taxon>
        <taxon>Magnoliopsida</taxon>
        <taxon>Ranunculales</taxon>
        <taxon>Ranunculaceae</taxon>
        <taxon>Thalictroideae</taxon>
        <taxon>Aquilegia</taxon>
    </lineage>
</organism>
<evidence type="ECO:0000313" key="6">
    <source>
        <dbReference type="EMBL" id="PIA47025.1"/>
    </source>
</evidence>
<reference evidence="6 7" key="1">
    <citation type="submission" date="2017-09" db="EMBL/GenBank/DDBJ databases">
        <title>WGS assembly of Aquilegia coerulea Goldsmith.</title>
        <authorList>
            <person name="Hodges S."/>
            <person name="Kramer E."/>
            <person name="Nordborg M."/>
            <person name="Tomkins J."/>
            <person name="Borevitz J."/>
            <person name="Derieg N."/>
            <person name="Yan J."/>
            <person name="Mihaltcheva S."/>
            <person name="Hayes R.D."/>
            <person name="Rokhsar D."/>
        </authorList>
    </citation>
    <scope>NUCLEOTIDE SEQUENCE [LARGE SCALE GENOMIC DNA]</scope>
    <source>
        <strain evidence="7">cv. Goldsmith</strain>
    </source>
</reference>
<evidence type="ECO:0000313" key="7">
    <source>
        <dbReference type="Proteomes" id="UP000230069"/>
    </source>
</evidence>
<dbReference type="OrthoDB" id="364779at2759"/>
<accession>A0A2G5DU57</accession>
<keyword evidence="7" id="KW-1185">Reference proteome</keyword>
<evidence type="ECO:0000259" key="4">
    <source>
        <dbReference type="Pfam" id="PF24160"/>
    </source>
</evidence>
<protein>
    <submittedName>
        <fullName evidence="6">Uncharacterized protein</fullName>
    </submittedName>
</protein>
<feature type="compositionally biased region" description="Low complexity" evidence="2">
    <location>
        <begin position="8"/>
        <end position="33"/>
    </location>
</feature>
<comment type="similarity">
    <text evidence="1">Belongs to the RUS1 family.</text>
</comment>
<dbReference type="Pfam" id="PF04884">
    <property type="entry name" value="UVB_sens_prot"/>
    <property type="match status" value="1"/>
</dbReference>
<proteinExistence type="inferred from homology"/>
<dbReference type="Pfam" id="PF24162">
    <property type="entry name" value="RUS6_N"/>
    <property type="match status" value="1"/>
</dbReference>
<feature type="domain" description="Protein root UVB sensitive/RUS" evidence="3">
    <location>
        <begin position="150"/>
        <end position="379"/>
    </location>
</feature>
<gene>
    <name evidence="6" type="ORF">AQUCO_01400025v1</name>
</gene>
<dbReference type="PANTHER" id="PTHR12770">
    <property type="entry name" value="RUS1 FAMILY PROTEIN C16ORF58"/>
    <property type="match status" value="1"/>
</dbReference>
<dbReference type="EMBL" id="KZ305031">
    <property type="protein sequence ID" value="PIA47025.1"/>
    <property type="molecule type" value="Genomic_DNA"/>
</dbReference>
<dbReference type="Pfam" id="PF24160">
    <property type="entry name" value="UVB_sens_C"/>
    <property type="match status" value="1"/>
</dbReference>
<evidence type="ECO:0000256" key="1">
    <source>
        <dbReference type="ARBA" id="ARBA00007558"/>
    </source>
</evidence>
<dbReference type="PANTHER" id="PTHR12770:SF20">
    <property type="entry name" value="PROTEIN ROOT UVB SENSITIVE 6"/>
    <property type="match status" value="1"/>
</dbReference>
<dbReference type="FunCoup" id="A0A2G5DU57">
    <property type="interactions" value="326"/>
</dbReference>
<dbReference type="InterPro" id="IPR054549">
    <property type="entry name" value="UVB_sens_RUS_dom"/>
</dbReference>
<sequence length="550" mass="59834">MAPIRIKNNSSSSSSSSNSSTTQTLISSSSSPSQDTAQILVRETLRISANLASSTSSSSSPPKTPPEVAKFGLVDGDFLDSSLRVICCEQIDGRHWKYLAAAQSTSNKPTNLNLNLNLNNNNKVSSSSSSSPSSSIRCVSLQSPQAPIDEFMSFIRSYVVPEGFPDSVTPSYVPYMKWRALKHFFGGAMGVFTTQALLSSVGMSRDKATSGAVAINWILKDGAGRVGKMLFARQGKKFDYDLKQLRFSGDLLMELGAGVELATALVPHLFLPLACAANVAKNVAAVTSTSTRTPIYKAFAKGENIGDVTAKGECVGNIADLLGTGLSIMISKKNPSLVSTFTLLSCGYILSSYKEVKSVVLRTLNRARFTVAVESFLETGNVPSLQEGNMKENIFNVPWSKNRPIVLGSRFKDAFQEPRSFLTIEPLFNNEKYIVTYNPLKGNIYALLKDQANSDDILKAAFHAHVLLHFIRSSDKNHTSLRKQDRSELLDFIGSLSAHRALPTAVDLEEHIAESCKVVSSSYGIFKKKASEQGWMMSDSLLNPGRARLY</sequence>
<evidence type="ECO:0000259" key="5">
    <source>
        <dbReference type="Pfam" id="PF24162"/>
    </source>
</evidence>
<evidence type="ECO:0000256" key="2">
    <source>
        <dbReference type="SAM" id="MobiDB-lite"/>
    </source>
</evidence>
<dbReference type="Proteomes" id="UP000230069">
    <property type="component" value="Unassembled WGS sequence"/>
</dbReference>
<feature type="region of interest" description="Disordered" evidence="2">
    <location>
        <begin position="1"/>
        <end position="36"/>
    </location>
</feature>
<dbReference type="AlphaFoldDB" id="A0A2G5DU57"/>
<name>A0A2G5DU57_AQUCA</name>
<dbReference type="InterPro" id="IPR055412">
    <property type="entry name" value="UVB_sens_C"/>
</dbReference>
<evidence type="ECO:0000259" key="3">
    <source>
        <dbReference type="Pfam" id="PF04884"/>
    </source>
</evidence>
<feature type="domain" description="Protein root UVB sensitive 6 N-terminal" evidence="5">
    <location>
        <begin position="33"/>
        <end position="106"/>
    </location>
</feature>